<dbReference type="InterPro" id="IPR039544">
    <property type="entry name" value="Tim44-like"/>
</dbReference>
<dbReference type="EMBL" id="WESC01000021">
    <property type="protein sequence ID" value="KAB7738486.1"/>
    <property type="molecule type" value="Genomic_DNA"/>
</dbReference>
<dbReference type="InterPro" id="IPR007379">
    <property type="entry name" value="Tim44-like_dom"/>
</dbReference>
<comment type="caution">
    <text evidence="8">The sequence shown here is derived from an EMBL/GenBank/DDBJ whole genome shotgun (WGS) entry which is preliminary data.</text>
</comment>
<feature type="transmembrane region" description="Helical" evidence="6">
    <location>
        <begin position="6"/>
        <end position="23"/>
    </location>
</feature>
<dbReference type="SUPFAM" id="SSF54427">
    <property type="entry name" value="NTF2-like"/>
    <property type="match status" value="1"/>
</dbReference>
<dbReference type="InterPro" id="IPR016985">
    <property type="entry name" value="UCP031890_Tim44-rel"/>
</dbReference>
<feature type="domain" description="Tim44-like" evidence="7">
    <location>
        <begin position="95"/>
        <end position="241"/>
    </location>
</feature>
<evidence type="ECO:0000256" key="5">
    <source>
        <dbReference type="SAM" id="MobiDB-lite"/>
    </source>
</evidence>
<comment type="subcellular location">
    <subcellularLocation>
        <location evidence="1">Membrane</location>
    </subcellularLocation>
</comment>
<dbReference type="SMART" id="SM00978">
    <property type="entry name" value="Tim44"/>
    <property type="match status" value="1"/>
</dbReference>
<reference evidence="8 9" key="1">
    <citation type="submission" date="2019-09" db="EMBL/GenBank/DDBJ databases">
        <title>Parvibaculum sedimenti sp. nov., isolated from sediment.</title>
        <authorList>
            <person name="Wang Y."/>
        </authorList>
    </citation>
    <scope>NUCLEOTIDE SEQUENCE [LARGE SCALE GENOMIC DNA]</scope>
    <source>
        <strain evidence="8 9">HXT-9</strain>
    </source>
</reference>
<dbReference type="GO" id="GO:0030150">
    <property type="term" value="P:protein import into mitochondrial matrix"/>
    <property type="evidence" value="ECO:0007669"/>
    <property type="project" value="TreeGrafter"/>
</dbReference>
<evidence type="ECO:0000313" key="8">
    <source>
        <dbReference type="EMBL" id="KAB7738486.1"/>
    </source>
</evidence>
<proteinExistence type="inferred from homology"/>
<dbReference type="Pfam" id="PF04280">
    <property type="entry name" value="Tim44"/>
    <property type="match status" value="1"/>
</dbReference>
<accession>A0A6N6VCS8</accession>
<protein>
    <submittedName>
        <fullName evidence="8">Tim44/TimA family putative adaptor protein</fullName>
    </submittedName>
</protein>
<dbReference type="AlphaFoldDB" id="A0A6N6VCS8"/>
<keyword evidence="6" id="KW-1133">Transmembrane helix</keyword>
<comment type="similarity">
    <text evidence="2">Belongs to the Tim44 family.</text>
</comment>
<evidence type="ECO:0000256" key="6">
    <source>
        <dbReference type="SAM" id="Phobius"/>
    </source>
</evidence>
<keyword evidence="4 6" id="KW-0472">Membrane</keyword>
<organism evidence="8 9">
    <name type="scientific">Parvibaculum sedimenti</name>
    <dbReference type="NCBI Taxonomy" id="2608632"/>
    <lineage>
        <taxon>Bacteria</taxon>
        <taxon>Pseudomonadati</taxon>
        <taxon>Pseudomonadota</taxon>
        <taxon>Alphaproteobacteria</taxon>
        <taxon>Hyphomicrobiales</taxon>
        <taxon>Parvibaculaceae</taxon>
        <taxon>Parvibaculum</taxon>
    </lineage>
</organism>
<keyword evidence="9" id="KW-1185">Reference proteome</keyword>
<evidence type="ECO:0000256" key="3">
    <source>
        <dbReference type="ARBA" id="ARBA00022946"/>
    </source>
</evidence>
<feature type="region of interest" description="Disordered" evidence="5">
    <location>
        <begin position="33"/>
        <end position="69"/>
    </location>
</feature>
<dbReference type="RefSeq" id="WP_152217571.1">
    <property type="nucleotide sequence ID" value="NZ_JBAQYD010000193.1"/>
</dbReference>
<evidence type="ECO:0000313" key="9">
    <source>
        <dbReference type="Proteomes" id="UP000468901"/>
    </source>
</evidence>
<gene>
    <name evidence="8" type="ORF">F2P47_16925</name>
</gene>
<dbReference type="Proteomes" id="UP000468901">
    <property type="component" value="Unassembled WGS sequence"/>
</dbReference>
<dbReference type="GO" id="GO:0016020">
    <property type="term" value="C:membrane"/>
    <property type="evidence" value="ECO:0007669"/>
    <property type="project" value="UniProtKB-SubCell"/>
</dbReference>
<dbReference type="InterPro" id="IPR032710">
    <property type="entry name" value="NTF2-like_dom_sf"/>
</dbReference>
<dbReference type="PANTHER" id="PTHR10721">
    <property type="entry name" value="MITOCHONDRIAL IMPORT INNER MEMBRANE TRANSLOCASE SUBUNIT TIM44"/>
    <property type="match status" value="1"/>
</dbReference>
<dbReference type="NCBIfam" id="NF033779">
    <property type="entry name" value="Tim44_TimA_adap"/>
    <property type="match status" value="1"/>
</dbReference>
<evidence type="ECO:0000256" key="2">
    <source>
        <dbReference type="ARBA" id="ARBA00009597"/>
    </source>
</evidence>
<evidence type="ECO:0000259" key="7">
    <source>
        <dbReference type="SMART" id="SM00978"/>
    </source>
</evidence>
<name>A0A6N6VCS8_9HYPH</name>
<dbReference type="Gene3D" id="3.10.450.240">
    <property type="match status" value="1"/>
</dbReference>
<sequence>MGESSILINLILLVVAVGVFLKLRSVLGRRTGHERPPFDPYSASEKPARADDKVVSLPQRGRADTDDSGIDAYPQREPYVVKNRWEGIAPEGSPLAQTLTEIALADRRFDAEAFLSGARIAYEMIVNGFAKGDRKALQPLLDENVYKSFEGVIAGREARGEQVEQNFIGITKSQISGAALEGKRARLTINFTSELTACTKNKDGIVIEGDPVTIRQVNDVWTFERDLKASDPNWRLVATGAAD</sequence>
<keyword evidence="3" id="KW-0809">Transit peptide</keyword>
<dbReference type="PANTHER" id="PTHR10721:SF1">
    <property type="entry name" value="MITOCHONDRIAL IMPORT INNER MEMBRANE TRANSLOCASE SUBUNIT TIM44"/>
    <property type="match status" value="1"/>
</dbReference>
<dbReference type="PIRSF" id="PIRSF031890">
    <property type="entry name" value="UCP031890_transporter_Tim44"/>
    <property type="match status" value="1"/>
</dbReference>
<evidence type="ECO:0000256" key="1">
    <source>
        <dbReference type="ARBA" id="ARBA00004370"/>
    </source>
</evidence>
<keyword evidence="6" id="KW-0812">Transmembrane</keyword>
<dbReference type="GO" id="GO:0051087">
    <property type="term" value="F:protein-folding chaperone binding"/>
    <property type="evidence" value="ECO:0007669"/>
    <property type="project" value="TreeGrafter"/>
</dbReference>
<evidence type="ECO:0000256" key="4">
    <source>
        <dbReference type="ARBA" id="ARBA00023136"/>
    </source>
</evidence>